<dbReference type="SUPFAM" id="SSF103088">
    <property type="entry name" value="OmpA-like"/>
    <property type="match status" value="1"/>
</dbReference>
<dbReference type="GO" id="GO:0009279">
    <property type="term" value="C:cell outer membrane"/>
    <property type="evidence" value="ECO:0007669"/>
    <property type="project" value="UniProtKB-SubCell"/>
</dbReference>
<evidence type="ECO:0000256" key="4">
    <source>
        <dbReference type="PROSITE-ProRule" id="PRU00473"/>
    </source>
</evidence>
<dbReference type="CDD" id="cd07185">
    <property type="entry name" value="OmpA_C-like"/>
    <property type="match status" value="1"/>
</dbReference>
<keyword evidence="5" id="KW-0732">Signal</keyword>
<evidence type="ECO:0000259" key="6">
    <source>
        <dbReference type="PROSITE" id="PS51123"/>
    </source>
</evidence>
<evidence type="ECO:0000313" key="7">
    <source>
        <dbReference type="EMBL" id="HDM89719.1"/>
    </source>
</evidence>
<dbReference type="InterPro" id="IPR008969">
    <property type="entry name" value="CarboxyPept-like_regulatory"/>
</dbReference>
<feature type="chain" id="PRO_5027817382" evidence="5">
    <location>
        <begin position="18"/>
        <end position="567"/>
    </location>
</feature>
<dbReference type="SUPFAM" id="SSF49464">
    <property type="entry name" value="Carboxypeptidase regulatory domain-like"/>
    <property type="match status" value="1"/>
</dbReference>
<protein>
    <submittedName>
        <fullName evidence="7">PEGA domain-containing protein</fullName>
    </submittedName>
</protein>
<feature type="signal peptide" evidence="5">
    <location>
        <begin position="1"/>
        <end position="17"/>
    </location>
</feature>
<dbReference type="GO" id="GO:0030246">
    <property type="term" value="F:carbohydrate binding"/>
    <property type="evidence" value="ECO:0007669"/>
    <property type="project" value="InterPro"/>
</dbReference>
<feature type="domain" description="OmpA-like" evidence="6">
    <location>
        <begin position="452"/>
        <end position="567"/>
    </location>
</feature>
<reference evidence="7" key="1">
    <citation type="journal article" date="2020" name="mSystems">
        <title>Genome- and Community-Level Interaction Insights into Carbon Utilization and Element Cycling Functions of Hydrothermarchaeota in Hydrothermal Sediment.</title>
        <authorList>
            <person name="Zhou Z."/>
            <person name="Liu Y."/>
            <person name="Xu W."/>
            <person name="Pan J."/>
            <person name="Luo Z.H."/>
            <person name="Li M."/>
        </authorList>
    </citation>
    <scope>NUCLEOTIDE SEQUENCE [LARGE SCALE GENOMIC DNA]</scope>
    <source>
        <strain evidence="7">HyVt-237</strain>
    </source>
</reference>
<dbReference type="Pfam" id="PF00691">
    <property type="entry name" value="OmpA"/>
    <property type="match status" value="1"/>
</dbReference>
<dbReference type="InterPro" id="IPR006664">
    <property type="entry name" value="OMP_bac"/>
</dbReference>
<dbReference type="SUPFAM" id="SSF49452">
    <property type="entry name" value="Starch-binding domain-like"/>
    <property type="match status" value="1"/>
</dbReference>
<keyword evidence="3" id="KW-0998">Cell outer membrane</keyword>
<accession>A0A7C1B311</accession>
<comment type="subcellular location">
    <subcellularLocation>
        <location evidence="1">Cell outer membrane</location>
    </subcellularLocation>
</comment>
<organism evidence="7">
    <name type="scientific">candidate division WOR-3 bacterium</name>
    <dbReference type="NCBI Taxonomy" id="2052148"/>
    <lineage>
        <taxon>Bacteria</taxon>
        <taxon>Bacteria division WOR-3</taxon>
    </lineage>
</organism>
<dbReference type="PRINTS" id="PR01023">
    <property type="entry name" value="NAFLGMOTY"/>
</dbReference>
<dbReference type="PANTHER" id="PTHR30329:SF21">
    <property type="entry name" value="LIPOPROTEIN YIAD-RELATED"/>
    <property type="match status" value="1"/>
</dbReference>
<dbReference type="PROSITE" id="PS51123">
    <property type="entry name" value="OMPA_2"/>
    <property type="match status" value="1"/>
</dbReference>
<dbReference type="Gene3D" id="2.60.40.1120">
    <property type="entry name" value="Carboxypeptidase-like, regulatory domain"/>
    <property type="match status" value="2"/>
</dbReference>
<evidence type="ECO:0000256" key="1">
    <source>
        <dbReference type="ARBA" id="ARBA00004442"/>
    </source>
</evidence>
<dbReference type="Proteomes" id="UP000885931">
    <property type="component" value="Unassembled WGS sequence"/>
</dbReference>
<evidence type="ECO:0000256" key="5">
    <source>
        <dbReference type="SAM" id="SignalP"/>
    </source>
</evidence>
<dbReference type="InterPro" id="IPR036737">
    <property type="entry name" value="OmpA-like_sf"/>
</dbReference>
<proteinExistence type="predicted"/>
<dbReference type="Pfam" id="PF13620">
    <property type="entry name" value="CarboxypepD_reg"/>
    <property type="match status" value="2"/>
</dbReference>
<sequence length="567" mass="61765">MGLKAALTLMLVSGLLAAPSWNSQPGTMRVMSAFGDGKGYLGVNLFHLNMLGLSSDIDTTSKTAIDIYTGLAIGLSRKVTLSARIPYLYDKYGDSTASSIGDLEAGFKVTLVEGEKVAFGFFPFLSISTGAKDKGLNRAFGTGTLDYGLLALFSLKPSEKVLLNFNLGGFNRYQDEHHNAVADLGLAGFSAFFNLGKVNPFFEISHENFASQFIWDVDKKLYGGNPLRVGGGLNFALGALNFDLGGSYYLSKRRVDDQLADSVYYMLPREDIKYEVSVGISIEKKPPVVTTGLIAGVITDAKTGNPLENAHVKITELGLTATSDLKGAFTLEDVPAGLYTVEVTKAGYEPITAHVMVKAGKTSQVQYTLKKKVVEKATVKGRVVDRETGKPVVAVLSVEGVGKIRTDSDGTYTFTAKPGTYTMTVRAEGYEPATKRFTLRAKEVRSIDVALVKEVPALTFPVIHFDCCSYRIKPKYAKMLDEVIRTLTRYPNVKVLIEGHASADGPEDYNMRLSIKRAEAVKKYLVKGGIASDRLQVKGYGESRPIASNDTLEGRRKNRRVEIKVIK</sequence>
<keyword evidence="2 4" id="KW-0472">Membrane</keyword>
<gene>
    <name evidence="7" type="ORF">ENG67_00740</name>
</gene>
<dbReference type="InterPro" id="IPR013784">
    <property type="entry name" value="Carb-bd-like_fold"/>
</dbReference>
<dbReference type="AlphaFoldDB" id="A0A7C1B311"/>
<comment type="caution">
    <text evidence="7">The sequence shown here is derived from an EMBL/GenBank/DDBJ whole genome shotgun (WGS) entry which is preliminary data.</text>
</comment>
<dbReference type="PANTHER" id="PTHR30329">
    <property type="entry name" value="STATOR ELEMENT OF FLAGELLAR MOTOR COMPLEX"/>
    <property type="match status" value="1"/>
</dbReference>
<dbReference type="InterPro" id="IPR050330">
    <property type="entry name" value="Bact_OuterMem_StrucFunc"/>
</dbReference>
<evidence type="ECO:0000256" key="2">
    <source>
        <dbReference type="ARBA" id="ARBA00023136"/>
    </source>
</evidence>
<dbReference type="EMBL" id="DRBW01000025">
    <property type="protein sequence ID" value="HDM89719.1"/>
    <property type="molecule type" value="Genomic_DNA"/>
</dbReference>
<dbReference type="PRINTS" id="PR01021">
    <property type="entry name" value="OMPADOMAIN"/>
</dbReference>
<dbReference type="InterPro" id="IPR006665">
    <property type="entry name" value="OmpA-like"/>
</dbReference>
<name>A0A7C1B311_UNCW3</name>
<evidence type="ECO:0000256" key="3">
    <source>
        <dbReference type="ARBA" id="ARBA00023237"/>
    </source>
</evidence>
<dbReference type="Gene3D" id="3.30.1330.60">
    <property type="entry name" value="OmpA-like domain"/>
    <property type="match status" value="1"/>
</dbReference>